<organism evidence="2 3">
    <name type="scientific">Paxillus rubicundulus Ve08.2h10</name>
    <dbReference type="NCBI Taxonomy" id="930991"/>
    <lineage>
        <taxon>Eukaryota</taxon>
        <taxon>Fungi</taxon>
        <taxon>Dikarya</taxon>
        <taxon>Basidiomycota</taxon>
        <taxon>Agaricomycotina</taxon>
        <taxon>Agaricomycetes</taxon>
        <taxon>Agaricomycetidae</taxon>
        <taxon>Boletales</taxon>
        <taxon>Paxilineae</taxon>
        <taxon>Paxillaceae</taxon>
        <taxon>Paxillus</taxon>
    </lineage>
</organism>
<accession>A0A0D0ED59</accession>
<protein>
    <recommendedName>
        <fullName evidence="4">GPI inositol-deacylase</fullName>
    </recommendedName>
</protein>
<evidence type="ECO:0000256" key="1">
    <source>
        <dbReference type="SAM" id="MobiDB-lite"/>
    </source>
</evidence>
<feature type="region of interest" description="Disordered" evidence="1">
    <location>
        <begin position="562"/>
        <end position="621"/>
    </location>
</feature>
<dbReference type="OrthoDB" id="5592486at2759"/>
<evidence type="ECO:0000313" key="3">
    <source>
        <dbReference type="Proteomes" id="UP000054538"/>
    </source>
</evidence>
<keyword evidence="3" id="KW-1185">Reference proteome</keyword>
<feature type="compositionally biased region" description="Low complexity" evidence="1">
    <location>
        <begin position="61"/>
        <end position="71"/>
    </location>
</feature>
<dbReference type="EMBL" id="KN824831">
    <property type="protein sequence ID" value="KIL00551.1"/>
    <property type="molecule type" value="Genomic_DNA"/>
</dbReference>
<reference evidence="2 3" key="1">
    <citation type="submission" date="2014-04" db="EMBL/GenBank/DDBJ databases">
        <authorList>
            <consortium name="DOE Joint Genome Institute"/>
            <person name="Kuo A."/>
            <person name="Kohler A."/>
            <person name="Jargeat P."/>
            <person name="Nagy L.G."/>
            <person name="Floudas D."/>
            <person name="Copeland A."/>
            <person name="Barry K.W."/>
            <person name="Cichocki N."/>
            <person name="Veneault-Fourrey C."/>
            <person name="LaButti K."/>
            <person name="Lindquist E.A."/>
            <person name="Lipzen A."/>
            <person name="Lundell T."/>
            <person name="Morin E."/>
            <person name="Murat C."/>
            <person name="Sun H."/>
            <person name="Tunlid A."/>
            <person name="Henrissat B."/>
            <person name="Grigoriev I.V."/>
            <person name="Hibbett D.S."/>
            <person name="Martin F."/>
            <person name="Nordberg H.P."/>
            <person name="Cantor M.N."/>
            <person name="Hua S.X."/>
        </authorList>
    </citation>
    <scope>NUCLEOTIDE SEQUENCE [LARGE SCALE GENOMIC DNA]</scope>
    <source>
        <strain evidence="2 3">Ve08.2h10</strain>
    </source>
</reference>
<feature type="compositionally biased region" description="Polar residues" evidence="1">
    <location>
        <begin position="584"/>
        <end position="604"/>
    </location>
</feature>
<dbReference type="SUPFAM" id="SSF53474">
    <property type="entry name" value="alpha/beta-Hydrolases"/>
    <property type="match status" value="1"/>
</dbReference>
<reference evidence="3" key="2">
    <citation type="submission" date="2015-01" db="EMBL/GenBank/DDBJ databases">
        <title>Evolutionary Origins and Diversification of the Mycorrhizal Mutualists.</title>
        <authorList>
            <consortium name="DOE Joint Genome Institute"/>
            <consortium name="Mycorrhizal Genomics Consortium"/>
            <person name="Kohler A."/>
            <person name="Kuo A."/>
            <person name="Nagy L.G."/>
            <person name="Floudas D."/>
            <person name="Copeland A."/>
            <person name="Barry K.W."/>
            <person name="Cichocki N."/>
            <person name="Veneault-Fourrey C."/>
            <person name="LaButti K."/>
            <person name="Lindquist E.A."/>
            <person name="Lipzen A."/>
            <person name="Lundell T."/>
            <person name="Morin E."/>
            <person name="Murat C."/>
            <person name="Riley R."/>
            <person name="Ohm R."/>
            <person name="Sun H."/>
            <person name="Tunlid A."/>
            <person name="Henrissat B."/>
            <person name="Grigoriev I.V."/>
            <person name="Hibbett D.S."/>
            <person name="Martin F."/>
        </authorList>
    </citation>
    <scope>NUCLEOTIDE SEQUENCE [LARGE SCALE GENOMIC DNA]</scope>
    <source>
        <strain evidence="3">Ve08.2h10</strain>
    </source>
</reference>
<dbReference type="HOGENOM" id="CLU_015737_2_1_1"/>
<dbReference type="Proteomes" id="UP000054538">
    <property type="component" value="Unassembled WGS sequence"/>
</dbReference>
<dbReference type="AlphaFoldDB" id="A0A0D0ED59"/>
<feature type="region of interest" description="Disordered" evidence="1">
    <location>
        <begin position="51"/>
        <end position="72"/>
    </location>
</feature>
<gene>
    <name evidence="2" type="ORF">PAXRUDRAFT_821540</name>
</gene>
<dbReference type="STRING" id="930991.A0A0D0ED59"/>
<name>A0A0D0ED59_9AGAM</name>
<sequence length="621" mass="66562">MPSAPLLRYPSHYRSQSDAGCSNDFPPSPASCSRPPSPMLNALHEALTESILPLPPPPARLPSSLSASHPLSRPPPLLSSIRYTYPTASLSATYDSPLGIPHSTFTASPSLLSTSHISPTHSPTFSSLDTLRSIHTSALTPITSSPSLGRWWFQSDPDATSKESSAAVLDEADLLNGKFGNKFRPPKAPLVFCHGLLGFDSVTIGPAIAPLQVSHWRGIKEILEANGCEVLVTRVPATSSPVDRAKVLEEKISETYPGRAVHLIGHSMGGLDCRYLISHLTNRNFRVLSLTTIATPHHGSSFASHFLSLASTHLPAVLALLELLPNGGGDGKAFECLTREAMKEFNKNTPDIEGVRYFSWGAEYDPGLIDPWKYPHSIILAQEGPNDGLVSVQSARWGTDLGTLRNVNHLDLVGWTGGLARNLTTLAGLKVGKDMHALIGGKDVGFSAGRFYGGVADLLAGVEEEEGYVVNGQCVGLEGKEERKKASREAARAEEVATGAVEGEECAEGMKRTASDKERWRMEEMLHCTPSPSLSPPEAEEDDEHLGMHTRTKVAVIQTQGERGLGGTDAEMEMEDVQPDLASQDMTENLSSDSALDSVLQSGRASGMEDEDAHASSSPTT</sequence>
<evidence type="ECO:0000313" key="2">
    <source>
        <dbReference type="EMBL" id="KIL00551.1"/>
    </source>
</evidence>
<feature type="region of interest" description="Disordered" evidence="1">
    <location>
        <begin position="1"/>
        <end position="39"/>
    </location>
</feature>
<dbReference type="PANTHER" id="PTHR11440">
    <property type="entry name" value="LECITHIN-CHOLESTEROL ACYLTRANSFERASE-RELATED"/>
    <property type="match status" value="1"/>
</dbReference>
<evidence type="ECO:0008006" key="4">
    <source>
        <dbReference type="Google" id="ProtNLM"/>
    </source>
</evidence>
<dbReference type="Gene3D" id="3.40.50.1820">
    <property type="entry name" value="alpha/beta hydrolase"/>
    <property type="match status" value="1"/>
</dbReference>
<proteinExistence type="predicted"/>
<dbReference type="InParanoid" id="A0A0D0ED59"/>
<dbReference type="InterPro" id="IPR029058">
    <property type="entry name" value="AB_hydrolase_fold"/>
</dbReference>